<dbReference type="NCBIfam" id="TIGR02532">
    <property type="entry name" value="IV_pilin_GFxxxE"/>
    <property type="match status" value="1"/>
</dbReference>
<evidence type="ECO:0000313" key="2">
    <source>
        <dbReference type="EMBL" id="WNO03425.1"/>
    </source>
</evidence>
<reference evidence="2 3" key="1">
    <citation type="submission" date="2023-08" db="EMBL/GenBank/DDBJ databases">
        <title>Rhodoferax potami sp. nov. and Rhodoferax mekongensis sp. nov., isolated from the Mekong River in Thailand.</title>
        <authorList>
            <person name="Kitikhun S."/>
            <person name="Charoenyingcharoen P."/>
            <person name="Siriarchawattana P."/>
            <person name="Likhitrattanapisal S."/>
            <person name="Nilsakha T."/>
            <person name="Chanpet A."/>
            <person name="Rattanawaree P."/>
            <person name="Ingsriswang S."/>
        </authorList>
    </citation>
    <scope>NUCLEOTIDE SEQUENCE [LARGE SCALE GENOMIC DNA]</scope>
    <source>
        <strain evidence="2 3">TBRC 17307</strain>
    </source>
</reference>
<evidence type="ECO:0000256" key="1">
    <source>
        <dbReference type="SAM" id="Phobius"/>
    </source>
</evidence>
<proteinExistence type="predicted"/>
<dbReference type="InterPro" id="IPR012902">
    <property type="entry name" value="N_methyl_site"/>
</dbReference>
<keyword evidence="1" id="KW-0812">Transmembrane</keyword>
<dbReference type="NCBIfam" id="TIGR02523">
    <property type="entry name" value="type_IV_pilV"/>
    <property type="match status" value="1"/>
</dbReference>
<protein>
    <submittedName>
        <fullName evidence="2">Type IV pilus modification protein PilV</fullName>
    </submittedName>
</protein>
<dbReference type="Pfam" id="PF07963">
    <property type="entry name" value="N_methyl"/>
    <property type="match status" value="1"/>
</dbReference>
<evidence type="ECO:0000313" key="3">
    <source>
        <dbReference type="Proteomes" id="UP001302257"/>
    </source>
</evidence>
<accession>A0ABZ0AVX1</accession>
<keyword evidence="1" id="KW-1133">Transmembrane helix</keyword>
<dbReference type="InterPro" id="IPR013362">
    <property type="entry name" value="Pilus_4_PilV"/>
</dbReference>
<organism evidence="2 3">
    <name type="scientific">Rhodoferax mekongensis</name>
    <dbReference type="NCBI Taxonomy" id="3068341"/>
    <lineage>
        <taxon>Bacteria</taxon>
        <taxon>Pseudomonadati</taxon>
        <taxon>Pseudomonadota</taxon>
        <taxon>Betaproteobacteria</taxon>
        <taxon>Burkholderiales</taxon>
        <taxon>Comamonadaceae</taxon>
        <taxon>Rhodoferax</taxon>
    </lineage>
</organism>
<gene>
    <name evidence="2" type="primary">pilV</name>
    <name evidence="2" type="ORF">RAN89_10850</name>
</gene>
<dbReference type="EMBL" id="CP132507">
    <property type="protein sequence ID" value="WNO03425.1"/>
    <property type="molecule type" value="Genomic_DNA"/>
</dbReference>
<sequence>MNQRHFSKGITLIEVLISIVVLSIGLLGIAGLQAAATKYKINTWARSAISTLSSDFADRVRINADVSGSNFATGVTETSLYVVSDNWTTQQSNTLTTPSPNCLSAACTTAERAAFDLVTWRQRVRAEMPQGAALVSGDRLAGFNLTFMWYDKEFTDKGNASDSVVVSSSTCTGNETGLAQQTCCPAAAAAPSGVRCATMRFIP</sequence>
<keyword evidence="3" id="KW-1185">Reference proteome</keyword>
<dbReference type="RefSeq" id="WP_313866325.1">
    <property type="nucleotide sequence ID" value="NZ_CP132507.1"/>
</dbReference>
<dbReference type="PROSITE" id="PS00409">
    <property type="entry name" value="PROKAR_NTER_METHYL"/>
    <property type="match status" value="1"/>
</dbReference>
<feature type="transmembrane region" description="Helical" evidence="1">
    <location>
        <begin position="12"/>
        <end position="32"/>
    </location>
</feature>
<keyword evidence="1" id="KW-0472">Membrane</keyword>
<dbReference type="Proteomes" id="UP001302257">
    <property type="component" value="Chromosome"/>
</dbReference>
<name>A0ABZ0AVX1_9BURK</name>